<evidence type="ECO:0000313" key="2">
    <source>
        <dbReference type="Proteomes" id="UP001057402"/>
    </source>
</evidence>
<proteinExistence type="predicted"/>
<dbReference type="EMBL" id="CM042883">
    <property type="protein sequence ID" value="KAI4375892.1"/>
    <property type="molecule type" value="Genomic_DNA"/>
</dbReference>
<reference evidence="2" key="1">
    <citation type="journal article" date="2023" name="Front. Plant Sci.">
        <title>Chromosomal-level genome assembly of Melastoma candidum provides insights into trichome evolution.</title>
        <authorList>
            <person name="Zhong Y."/>
            <person name="Wu W."/>
            <person name="Sun C."/>
            <person name="Zou P."/>
            <person name="Liu Y."/>
            <person name="Dai S."/>
            <person name="Zhou R."/>
        </authorList>
    </citation>
    <scope>NUCLEOTIDE SEQUENCE [LARGE SCALE GENOMIC DNA]</scope>
</reference>
<dbReference type="Proteomes" id="UP001057402">
    <property type="component" value="Chromosome 4"/>
</dbReference>
<evidence type="ECO:0000313" key="1">
    <source>
        <dbReference type="EMBL" id="KAI4375892.1"/>
    </source>
</evidence>
<gene>
    <name evidence="1" type="ORF">MLD38_013708</name>
</gene>
<accession>A0ACB9RIX3</accession>
<sequence length="430" mass="49205">MVALNFIGLVGFGTEYKMPFSQIHELAFVLEISQLPFFWFLRNPEQLDSSKLLPDRFLEGTSNRGMISLGRAPQVKILANPAIGGCLYHSEMGEWVRRRWAEIADYKAYVVEYVQQEHYVPHRRTFFYLEQLILKHDAAAHVIKIKQMDQGIDFFFANRSHGVKFVEFIGKVAPVRSRHDKQLSSHDPKSNNYNYKYTFSVEISPICREDLICLPPKVAVSLGNFGPLVICMKISNSIALLDPFPLRQCFLNADQYWRTPFKSLLTSRKLVEYIMLDVEMVSAKVNISGTNYALADAQVAHVSDFGNNDRIFSIRTHLGHILSPGDYAFGYDLFSANTNDMELDKHRGLILPDAILEQGGRREEQNNEYEQFLRDLEGNPDLRFNISLYRNKDYQPSEMASMTNGELPSIPLDELLADLDLGDEEMEPVA</sequence>
<organism evidence="1 2">
    <name type="scientific">Melastoma candidum</name>
    <dbReference type="NCBI Taxonomy" id="119954"/>
    <lineage>
        <taxon>Eukaryota</taxon>
        <taxon>Viridiplantae</taxon>
        <taxon>Streptophyta</taxon>
        <taxon>Embryophyta</taxon>
        <taxon>Tracheophyta</taxon>
        <taxon>Spermatophyta</taxon>
        <taxon>Magnoliopsida</taxon>
        <taxon>eudicotyledons</taxon>
        <taxon>Gunneridae</taxon>
        <taxon>Pentapetalae</taxon>
        <taxon>rosids</taxon>
        <taxon>malvids</taxon>
        <taxon>Myrtales</taxon>
        <taxon>Melastomataceae</taxon>
        <taxon>Melastomatoideae</taxon>
        <taxon>Melastomateae</taxon>
        <taxon>Melastoma</taxon>
    </lineage>
</organism>
<keyword evidence="2" id="KW-1185">Reference proteome</keyword>
<protein>
    <submittedName>
        <fullName evidence="1">Uncharacterized protein</fullName>
    </submittedName>
</protein>
<comment type="caution">
    <text evidence="1">The sequence shown here is derived from an EMBL/GenBank/DDBJ whole genome shotgun (WGS) entry which is preliminary data.</text>
</comment>
<name>A0ACB9RIX3_9MYRT</name>